<accession>W2WYZ0</accession>
<evidence type="ECO:0000313" key="3">
    <source>
        <dbReference type="Proteomes" id="UP000018958"/>
    </source>
</evidence>
<feature type="region of interest" description="Disordered" evidence="1">
    <location>
        <begin position="176"/>
        <end position="352"/>
    </location>
</feature>
<feature type="compositionally biased region" description="Polar residues" evidence="1">
    <location>
        <begin position="120"/>
        <end position="131"/>
    </location>
</feature>
<gene>
    <name evidence="2" type="ORF">F441_09727</name>
</gene>
<comment type="caution">
    <text evidence="2">The sequence shown here is derived from an EMBL/GenBank/DDBJ whole genome shotgun (WGS) entry which is preliminary data.</text>
</comment>
<evidence type="ECO:0000256" key="1">
    <source>
        <dbReference type="SAM" id="MobiDB-lite"/>
    </source>
</evidence>
<feature type="region of interest" description="Disordered" evidence="1">
    <location>
        <begin position="492"/>
        <end position="538"/>
    </location>
</feature>
<name>W2WYZ0_PHYNI</name>
<evidence type="ECO:0000313" key="2">
    <source>
        <dbReference type="EMBL" id="ETP15537.1"/>
    </source>
</evidence>
<dbReference type="Proteomes" id="UP000018958">
    <property type="component" value="Unassembled WGS sequence"/>
</dbReference>
<feature type="compositionally biased region" description="Basic and acidic residues" evidence="1">
    <location>
        <begin position="245"/>
        <end position="261"/>
    </location>
</feature>
<feature type="compositionally biased region" description="Acidic residues" evidence="1">
    <location>
        <begin position="327"/>
        <end position="346"/>
    </location>
</feature>
<reference evidence="2 3" key="1">
    <citation type="submission" date="2013-11" db="EMBL/GenBank/DDBJ databases">
        <title>The Genome Sequence of Phytophthora parasitica CJ01A1.</title>
        <authorList>
            <consortium name="The Broad Institute Genomics Platform"/>
            <person name="Russ C."/>
            <person name="Tyler B."/>
            <person name="Panabieres F."/>
            <person name="Shan W."/>
            <person name="Tripathy S."/>
            <person name="Grunwald N."/>
            <person name="Machado M."/>
            <person name="Johnson C.S."/>
            <person name="Walker B."/>
            <person name="Young S.K."/>
            <person name="Zeng Q."/>
            <person name="Gargeya S."/>
            <person name="Fitzgerald M."/>
            <person name="Haas B."/>
            <person name="Abouelleil A."/>
            <person name="Allen A.W."/>
            <person name="Alvarado L."/>
            <person name="Arachchi H.M."/>
            <person name="Berlin A.M."/>
            <person name="Chapman S.B."/>
            <person name="Gainer-Dewar J."/>
            <person name="Goldberg J."/>
            <person name="Griggs A."/>
            <person name="Gujja S."/>
            <person name="Hansen M."/>
            <person name="Howarth C."/>
            <person name="Imamovic A."/>
            <person name="Ireland A."/>
            <person name="Larimer J."/>
            <person name="McCowan C."/>
            <person name="Murphy C."/>
            <person name="Pearson M."/>
            <person name="Poon T.W."/>
            <person name="Priest M."/>
            <person name="Roberts A."/>
            <person name="Saif S."/>
            <person name="Shea T."/>
            <person name="Sisk P."/>
            <person name="Sykes S."/>
            <person name="Wortman J."/>
            <person name="Nusbaum C."/>
            <person name="Birren B."/>
        </authorList>
    </citation>
    <scope>NUCLEOTIDE SEQUENCE [LARGE SCALE GENOMIC DNA]</scope>
    <source>
        <strain evidence="2 3">CJ01A1</strain>
    </source>
</reference>
<feature type="compositionally biased region" description="Basic residues" evidence="1">
    <location>
        <begin position="109"/>
        <end position="119"/>
    </location>
</feature>
<feature type="compositionally biased region" description="Basic and acidic residues" evidence="1">
    <location>
        <begin position="492"/>
        <end position="510"/>
    </location>
</feature>
<feature type="compositionally biased region" description="Basic and acidic residues" evidence="1">
    <location>
        <begin position="180"/>
        <end position="193"/>
    </location>
</feature>
<dbReference type="EMBL" id="ANIX01001959">
    <property type="protein sequence ID" value="ETP15537.1"/>
    <property type="molecule type" value="Genomic_DNA"/>
</dbReference>
<feature type="region of interest" description="Disordered" evidence="1">
    <location>
        <begin position="1"/>
        <end position="146"/>
    </location>
</feature>
<feature type="non-terminal residue" evidence="2">
    <location>
        <position position="655"/>
    </location>
</feature>
<dbReference type="AlphaFoldDB" id="W2WYZ0"/>
<organism evidence="2 3">
    <name type="scientific">Phytophthora nicotianae CJ01A1</name>
    <dbReference type="NCBI Taxonomy" id="1317063"/>
    <lineage>
        <taxon>Eukaryota</taxon>
        <taxon>Sar</taxon>
        <taxon>Stramenopiles</taxon>
        <taxon>Oomycota</taxon>
        <taxon>Peronosporomycetes</taxon>
        <taxon>Peronosporales</taxon>
        <taxon>Peronosporaceae</taxon>
        <taxon>Phytophthora</taxon>
    </lineage>
</organism>
<feature type="compositionally biased region" description="Polar residues" evidence="1">
    <location>
        <begin position="16"/>
        <end position="39"/>
    </location>
</feature>
<proteinExistence type="predicted"/>
<protein>
    <submittedName>
        <fullName evidence="2">Uncharacterized protein</fullName>
    </submittedName>
</protein>
<feature type="compositionally biased region" description="Basic and acidic residues" evidence="1">
    <location>
        <begin position="207"/>
        <end position="218"/>
    </location>
</feature>
<sequence>MVVIQGRSLRKKNRRVSGTTVTATQDSHPMQTRSQSPLATSEPEEAEAQNPPASIETRDVEQEDEGETEKQPAEEAKEPPKRSPPGKGKAKAKVQYDSNDDSTDSENGHRHRYVPRKRSPQLQQYTDSLSGGSHGRKSTASLGSLALGTDTAAPAMRTEMAALATTIQQLAAIVTTMQKEQQRSREATEVTERRRGRTSKSVPPRATGERQDGVRDPGLRQQRRSRAPPTPTGAFIDDALSNEEADGRRRERGVQRRVSERVKRRRRVVHEDDPPPSDSSSDGSFRNDESPDEEHSEGRGARRETLAGNRKALALKVDDDGPAAFREEEDDSRTDAANDENESDNDTESRDDLRTWTCRSLRRRREDLCRRGSIESILRWKEHEGPGLASGLTARCTSYSSELENARAVATGEKTAAVDRDVQITDVEAGVDELNASVSKVRRTRRQARRAAKRQRVMVATARLEKRHDNEQEQRRIREVRSAVRLQERNEALERLEERRRQRDDPDGKPAAKPTDQARVSLVKQQKEATGAASARSSEAVEYVGADDGLPTASMEIEGVQKVVKLDSCARYTIAGTEWMTYGDKLTDKAPVDYVEGIGGFLLDVIGVWRFEFRSVFGEAIRVDACIVAGCTDEFLLGVDFMKSRGATMDFNRNE</sequence>
<feature type="compositionally biased region" description="Basic and acidic residues" evidence="1">
    <location>
        <begin position="68"/>
        <end position="81"/>
    </location>
</feature>
<feature type="compositionally biased region" description="Basic and acidic residues" evidence="1">
    <location>
        <begin position="296"/>
        <end position="305"/>
    </location>
</feature>